<gene>
    <name evidence="1" type="ORF">SAMN06269173_11457</name>
</gene>
<dbReference type="AlphaFoldDB" id="A0A239ASG8"/>
<proteinExistence type="predicted"/>
<name>A0A239ASG8_9BACT</name>
<reference evidence="2" key="1">
    <citation type="submission" date="2017-06" db="EMBL/GenBank/DDBJ databases">
        <authorList>
            <person name="Varghese N."/>
            <person name="Submissions S."/>
        </authorList>
    </citation>
    <scope>NUCLEOTIDE SEQUENCE [LARGE SCALE GENOMIC DNA]</scope>
    <source>
        <strain evidence="2">DSM 28041</strain>
    </source>
</reference>
<accession>A0A239ASG8</accession>
<dbReference type="Proteomes" id="UP000198310">
    <property type="component" value="Unassembled WGS sequence"/>
</dbReference>
<sequence>MKFRRKVQTLNAEPTTSNQQLHEANTCLLHTTLFLFLSSALEPSGCIKHVVRYLESFVSFLLRIALPTSVSVTGTHCSCSPLDEPRLPSSLLYLELFRQV</sequence>
<evidence type="ECO:0000313" key="1">
    <source>
        <dbReference type="EMBL" id="SNR97913.1"/>
    </source>
</evidence>
<organism evidence="1 2">
    <name type="scientific">Hymenobacter mucosus</name>
    <dbReference type="NCBI Taxonomy" id="1411120"/>
    <lineage>
        <taxon>Bacteria</taxon>
        <taxon>Pseudomonadati</taxon>
        <taxon>Bacteroidota</taxon>
        <taxon>Cytophagia</taxon>
        <taxon>Cytophagales</taxon>
        <taxon>Hymenobacteraceae</taxon>
        <taxon>Hymenobacter</taxon>
    </lineage>
</organism>
<keyword evidence="2" id="KW-1185">Reference proteome</keyword>
<dbReference type="EMBL" id="FZNS01000014">
    <property type="protein sequence ID" value="SNR97913.1"/>
    <property type="molecule type" value="Genomic_DNA"/>
</dbReference>
<protein>
    <submittedName>
        <fullName evidence="1">Uncharacterized protein</fullName>
    </submittedName>
</protein>
<evidence type="ECO:0000313" key="2">
    <source>
        <dbReference type="Proteomes" id="UP000198310"/>
    </source>
</evidence>